<feature type="compositionally biased region" description="Low complexity" evidence="1">
    <location>
        <begin position="242"/>
        <end position="265"/>
    </location>
</feature>
<evidence type="ECO:0000256" key="1">
    <source>
        <dbReference type="SAM" id="MobiDB-lite"/>
    </source>
</evidence>
<feature type="domain" description="SPOR" evidence="2">
    <location>
        <begin position="269"/>
        <end position="348"/>
    </location>
</feature>
<dbReference type="SMART" id="SM00671">
    <property type="entry name" value="SEL1"/>
    <property type="match status" value="2"/>
</dbReference>
<evidence type="ECO:0000259" key="2">
    <source>
        <dbReference type="PROSITE" id="PS51724"/>
    </source>
</evidence>
<dbReference type="AlphaFoldDB" id="A0A160TJV4"/>
<dbReference type="SUPFAM" id="SSF110997">
    <property type="entry name" value="Sporulation related repeat"/>
    <property type="match status" value="1"/>
</dbReference>
<dbReference type="PANTHER" id="PTHR11102:SF160">
    <property type="entry name" value="ERAD-ASSOCIATED E3 UBIQUITIN-PROTEIN LIGASE COMPONENT HRD3"/>
    <property type="match status" value="1"/>
</dbReference>
<dbReference type="Pfam" id="PF08238">
    <property type="entry name" value="Sel1"/>
    <property type="match status" value="2"/>
</dbReference>
<evidence type="ECO:0000313" key="3">
    <source>
        <dbReference type="EMBL" id="CUS44803.1"/>
    </source>
</evidence>
<dbReference type="InterPro" id="IPR007730">
    <property type="entry name" value="SPOR-like_dom"/>
</dbReference>
<organism evidence="3">
    <name type="scientific">hydrothermal vent metagenome</name>
    <dbReference type="NCBI Taxonomy" id="652676"/>
    <lineage>
        <taxon>unclassified sequences</taxon>
        <taxon>metagenomes</taxon>
        <taxon>ecological metagenomes</taxon>
    </lineage>
</organism>
<protein>
    <submittedName>
        <fullName evidence="3">FOG: TPR repeat, SEL1 subfamily</fullName>
    </submittedName>
</protein>
<dbReference type="InterPro" id="IPR050767">
    <property type="entry name" value="Sel1_AlgK"/>
</dbReference>
<sequence length="348" mass="37002">MRKAYLPAALGLAGVIIAVASPALADVKAGVDAWSRGEYRKAVDEWRPAAIAGDADAQFNLAQAYKLGRGVPVDMAMAESWYRKAALQGQVEAEANYGLILFQNGKRTDALPWLEKSVARGEPRAQLVLGTMLYNGDGVARDWPRAYALLVRSAAQGQPRASEVQAQMDQYIPAADRQKGLALARQYEAEAQRPVLPPEITGQGSQVAMRGTDLPPSSYDQHRGAQPNVDAPQPFAPPPPVVAHVPTRRQPPQQQAAAATPQPARSGPSVAGRGWRIQFGAFRDEGNATALWGKLKGQVSALGGLQPFLVRTGTLTKLQAGPLASSADAARVCTAVRPTRTPCVPVAP</sequence>
<reference evidence="3" key="1">
    <citation type="submission" date="2015-10" db="EMBL/GenBank/DDBJ databases">
        <authorList>
            <person name="Gilbert D.G."/>
        </authorList>
    </citation>
    <scope>NUCLEOTIDE SEQUENCE</scope>
</reference>
<dbReference type="InterPro" id="IPR011990">
    <property type="entry name" value="TPR-like_helical_dom_sf"/>
</dbReference>
<name>A0A160TJV4_9ZZZZ</name>
<dbReference type="SUPFAM" id="SSF81901">
    <property type="entry name" value="HCP-like"/>
    <property type="match status" value="1"/>
</dbReference>
<dbReference type="Gene3D" id="3.30.70.1070">
    <property type="entry name" value="Sporulation related repeat"/>
    <property type="match status" value="1"/>
</dbReference>
<dbReference type="PROSITE" id="PS51724">
    <property type="entry name" value="SPOR"/>
    <property type="match status" value="1"/>
</dbReference>
<accession>A0A160TJV4</accession>
<dbReference type="InterPro" id="IPR036680">
    <property type="entry name" value="SPOR-like_sf"/>
</dbReference>
<feature type="region of interest" description="Disordered" evidence="1">
    <location>
        <begin position="197"/>
        <end position="271"/>
    </location>
</feature>
<gene>
    <name evidence="3" type="ORF">MGWOODY_Smn199</name>
</gene>
<dbReference type="GO" id="GO:0042834">
    <property type="term" value="F:peptidoglycan binding"/>
    <property type="evidence" value="ECO:0007669"/>
    <property type="project" value="InterPro"/>
</dbReference>
<dbReference type="Pfam" id="PF05036">
    <property type="entry name" value="SPOR"/>
    <property type="match status" value="1"/>
</dbReference>
<dbReference type="Gene3D" id="1.25.40.10">
    <property type="entry name" value="Tetratricopeptide repeat domain"/>
    <property type="match status" value="1"/>
</dbReference>
<proteinExistence type="predicted"/>
<dbReference type="InterPro" id="IPR006597">
    <property type="entry name" value="Sel1-like"/>
</dbReference>
<dbReference type="PANTHER" id="PTHR11102">
    <property type="entry name" value="SEL-1-LIKE PROTEIN"/>
    <property type="match status" value="1"/>
</dbReference>
<dbReference type="EMBL" id="CZQE01000181">
    <property type="protein sequence ID" value="CUS44803.1"/>
    <property type="molecule type" value="Genomic_DNA"/>
</dbReference>